<dbReference type="InterPro" id="IPR036412">
    <property type="entry name" value="HAD-like_sf"/>
</dbReference>
<dbReference type="SFLD" id="SFLDS00003">
    <property type="entry name" value="Haloacid_Dehalogenase"/>
    <property type="match status" value="1"/>
</dbReference>
<dbReference type="InterPro" id="IPR023214">
    <property type="entry name" value="HAD_sf"/>
</dbReference>
<dbReference type="InterPro" id="IPR000150">
    <property type="entry name" value="Cof"/>
</dbReference>
<dbReference type="GO" id="GO:0000287">
    <property type="term" value="F:magnesium ion binding"/>
    <property type="evidence" value="ECO:0007669"/>
    <property type="project" value="TreeGrafter"/>
</dbReference>
<evidence type="ECO:0000313" key="2">
    <source>
        <dbReference type="Proteomes" id="UP000215224"/>
    </source>
</evidence>
<dbReference type="PANTHER" id="PTHR10000">
    <property type="entry name" value="PHOSPHOSERINE PHOSPHATASE"/>
    <property type="match status" value="1"/>
</dbReference>
<dbReference type="SFLD" id="SFLDG01140">
    <property type="entry name" value="C2.B:_Phosphomannomutase_and_P"/>
    <property type="match status" value="1"/>
</dbReference>
<dbReference type="RefSeq" id="WP_066416026.1">
    <property type="nucleotide sequence ID" value="NZ_CP018866.1"/>
</dbReference>
<dbReference type="Proteomes" id="UP000215224">
    <property type="component" value="Chromosome"/>
</dbReference>
<reference evidence="1 2" key="1">
    <citation type="submission" date="2016-12" db="EMBL/GenBank/DDBJ databases">
        <title>The whole genome sequencing and assembly of Bacillus cohnii DSM 6307T strain.</title>
        <authorList>
            <person name="Lee Y.-J."/>
            <person name="Yi H."/>
            <person name="Bahn Y.-S."/>
            <person name="Kim J.F."/>
            <person name="Lee D.-W."/>
        </authorList>
    </citation>
    <scope>NUCLEOTIDE SEQUENCE [LARGE SCALE GENOMIC DNA]</scope>
    <source>
        <strain evidence="1 2">DSM 6307</strain>
    </source>
</reference>
<dbReference type="GO" id="GO:0005829">
    <property type="term" value="C:cytosol"/>
    <property type="evidence" value="ECO:0007669"/>
    <property type="project" value="TreeGrafter"/>
</dbReference>
<dbReference type="SFLD" id="SFLDG01144">
    <property type="entry name" value="C2.B.4:_PGP_Like"/>
    <property type="match status" value="1"/>
</dbReference>
<dbReference type="Pfam" id="PF08282">
    <property type="entry name" value="Hydrolase_3"/>
    <property type="match status" value="1"/>
</dbReference>
<organism evidence="1 2">
    <name type="scientific">Sutcliffiella cohnii</name>
    <dbReference type="NCBI Taxonomy" id="33932"/>
    <lineage>
        <taxon>Bacteria</taxon>
        <taxon>Bacillati</taxon>
        <taxon>Bacillota</taxon>
        <taxon>Bacilli</taxon>
        <taxon>Bacillales</taxon>
        <taxon>Bacillaceae</taxon>
        <taxon>Sutcliffiella</taxon>
    </lineage>
</organism>
<name>A0A223KX14_9BACI</name>
<proteinExistence type="predicted"/>
<dbReference type="InterPro" id="IPR006379">
    <property type="entry name" value="HAD-SF_hydro_IIB"/>
</dbReference>
<keyword evidence="2" id="KW-1185">Reference proteome</keyword>
<dbReference type="EMBL" id="CP018866">
    <property type="protein sequence ID" value="AST93838.1"/>
    <property type="molecule type" value="Genomic_DNA"/>
</dbReference>
<dbReference type="AlphaFoldDB" id="A0A223KX14"/>
<dbReference type="STRING" id="1314751.GCA_001591425_02262"/>
<dbReference type="Gene3D" id="3.40.50.1000">
    <property type="entry name" value="HAD superfamily/HAD-like"/>
    <property type="match status" value="1"/>
</dbReference>
<evidence type="ECO:0000313" key="1">
    <source>
        <dbReference type="EMBL" id="AST93838.1"/>
    </source>
</evidence>
<dbReference type="PANTHER" id="PTHR10000:SF55">
    <property type="entry name" value="5-AMINO-6-(5-PHOSPHO-D-RIBITYLAMINO)URACIL PHOSPHATASE YCSE"/>
    <property type="match status" value="1"/>
</dbReference>
<keyword evidence="1" id="KW-0378">Hydrolase</keyword>
<dbReference type="Gene3D" id="3.30.1240.10">
    <property type="match status" value="1"/>
</dbReference>
<dbReference type="GO" id="GO:0016791">
    <property type="term" value="F:phosphatase activity"/>
    <property type="evidence" value="ECO:0007669"/>
    <property type="project" value="TreeGrafter"/>
</dbReference>
<accession>A0A223KX14</accession>
<gene>
    <name evidence="1" type="ORF">BC6307_22455</name>
</gene>
<dbReference type="NCBIfam" id="TIGR00099">
    <property type="entry name" value="Cof-subfamily"/>
    <property type="match status" value="1"/>
</dbReference>
<dbReference type="CDD" id="cd07516">
    <property type="entry name" value="HAD_Pase"/>
    <property type="match status" value="1"/>
</dbReference>
<dbReference type="PROSITE" id="PS01229">
    <property type="entry name" value="COF_2"/>
    <property type="match status" value="1"/>
</dbReference>
<sequence length="286" mass="31066">MIKCIAIDMDGTLLNQNHVVSKQNADAIKLAQQKGIEVVIATGRSYKEASPVLKEAGIETPIICVNGAEVRSVAGEVQYYTPLHNEEVKKVVTVLNKHDIYFEMYTQAGTYSNDYDKALATIIDIFASANRTQAYEEVVEAAKERFTEGNIQIIDSYEGLLESDDTIVYKLLAFSLDSNNLENARNELKSMEKIAVSASGKENIEITSVEAQKGIALTSFTAERNISMADAMAIGDNFNDISMLERAGHSVAMGNAPDEVKNAAKSVTDTNINSGVAKAILNAISE</sequence>
<dbReference type="SUPFAM" id="SSF56784">
    <property type="entry name" value="HAD-like"/>
    <property type="match status" value="1"/>
</dbReference>
<dbReference type="KEGG" id="bcoh:BC6307_22455"/>
<protein>
    <submittedName>
        <fullName evidence="1">Hydrolase</fullName>
    </submittedName>
</protein>
<dbReference type="NCBIfam" id="TIGR01484">
    <property type="entry name" value="HAD-SF-IIB"/>
    <property type="match status" value="1"/>
</dbReference>